<evidence type="ECO:0000256" key="11">
    <source>
        <dbReference type="ARBA" id="ARBA00022840"/>
    </source>
</evidence>
<evidence type="ECO:0000256" key="4">
    <source>
        <dbReference type="ARBA" id="ARBA00011245"/>
    </source>
</evidence>
<dbReference type="PANTHER" id="PTHR11406:SF23">
    <property type="entry name" value="PHOSPHOGLYCERATE KINASE 1, CHLOROPLASTIC-RELATED"/>
    <property type="match status" value="1"/>
</dbReference>
<evidence type="ECO:0000256" key="5">
    <source>
        <dbReference type="ARBA" id="ARBA00013061"/>
    </source>
</evidence>
<dbReference type="AlphaFoldDB" id="A0A2H0WUD0"/>
<comment type="similarity">
    <text evidence="3 13 16">Belongs to the phosphoglycerate kinase family.</text>
</comment>
<dbReference type="PANTHER" id="PTHR11406">
    <property type="entry name" value="PHOSPHOGLYCERATE KINASE"/>
    <property type="match status" value="1"/>
</dbReference>
<dbReference type="FunFam" id="3.40.50.1260:FF:000031">
    <property type="entry name" value="Phosphoglycerate kinase 1"/>
    <property type="match status" value="1"/>
</dbReference>
<comment type="caution">
    <text evidence="13">Lacks conserved residue(s) required for the propagation of feature annotation.</text>
</comment>
<dbReference type="GO" id="GO:0006094">
    <property type="term" value="P:gluconeogenesis"/>
    <property type="evidence" value="ECO:0007669"/>
    <property type="project" value="TreeGrafter"/>
</dbReference>
<feature type="binding site" evidence="14">
    <location>
        <position position="35"/>
    </location>
    <ligand>
        <name>(2R)-3-phosphoglycerate</name>
        <dbReference type="ChEBI" id="CHEBI:58272"/>
    </ligand>
</feature>
<protein>
    <recommendedName>
        <fullName evidence="6 13">Phosphoglycerate kinase</fullName>
        <ecNumber evidence="5 13">2.7.2.3</ecNumber>
    </recommendedName>
</protein>
<feature type="binding site" evidence="13">
    <location>
        <position position="150"/>
    </location>
    <ligand>
        <name>substrate</name>
    </ligand>
</feature>
<dbReference type="GO" id="GO:0005524">
    <property type="term" value="F:ATP binding"/>
    <property type="evidence" value="ECO:0007669"/>
    <property type="project" value="UniProtKB-KW"/>
</dbReference>
<evidence type="ECO:0000256" key="13">
    <source>
        <dbReference type="HAMAP-Rule" id="MF_00145"/>
    </source>
</evidence>
<feature type="binding site" evidence="14">
    <location>
        <position position="117"/>
    </location>
    <ligand>
        <name>(2R)-3-phosphoglycerate</name>
        <dbReference type="ChEBI" id="CHEBI:58272"/>
    </ligand>
</feature>
<reference evidence="18" key="1">
    <citation type="submission" date="2017-09" db="EMBL/GenBank/DDBJ databases">
        <title>Depth-based differentiation of microbial function through sediment-hosted aquifers and enrichment of novel symbionts in the deep terrestrial subsurface.</title>
        <authorList>
            <person name="Probst A.J."/>
            <person name="Ladd B."/>
            <person name="Jarett J.K."/>
            <person name="Geller-Mcgrath D.E."/>
            <person name="Sieber C.M.K."/>
            <person name="Emerson J.B."/>
            <person name="Anantharaman K."/>
            <person name="Thomas B.C."/>
            <person name="Malmstrom R."/>
            <person name="Stieglmeier M."/>
            <person name="Klingl A."/>
            <person name="Woyke T."/>
            <person name="Ryan C.M."/>
            <person name="Banfield J.F."/>
        </authorList>
    </citation>
    <scope>NUCLEOTIDE SEQUENCE [LARGE SCALE GENOMIC DNA]</scope>
</reference>
<proteinExistence type="inferred from homology"/>
<dbReference type="Gene3D" id="3.40.50.1260">
    <property type="entry name" value="Phosphoglycerate kinase, N-terminal domain"/>
    <property type="match status" value="2"/>
</dbReference>
<evidence type="ECO:0000256" key="8">
    <source>
        <dbReference type="ARBA" id="ARBA00022679"/>
    </source>
</evidence>
<feature type="binding site" evidence="13 14">
    <location>
        <begin position="58"/>
        <end position="61"/>
    </location>
    <ligand>
        <name>substrate</name>
    </ligand>
</feature>
<feature type="binding site" evidence="13">
    <location>
        <position position="117"/>
    </location>
    <ligand>
        <name>substrate</name>
    </ligand>
</feature>
<evidence type="ECO:0000256" key="15">
    <source>
        <dbReference type="PIRSR" id="PIRSR000724-2"/>
    </source>
</evidence>
<evidence type="ECO:0000256" key="7">
    <source>
        <dbReference type="ARBA" id="ARBA00022490"/>
    </source>
</evidence>
<feature type="binding site" evidence="13">
    <location>
        <position position="35"/>
    </location>
    <ligand>
        <name>substrate</name>
    </ligand>
</feature>
<keyword evidence="12 13" id="KW-0324">Glycolysis</keyword>
<keyword evidence="9 13" id="KW-0547">Nucleotide-binding</keyword>
<dbReference type="SUPFAM" id="SSF53748">
    <property type="entry name" value="Phosphoglycerate kinase"/>
    <property type="match status" value="1"/>
</dbReference>
<keyword evidence="10 13" id="KW-0418">Kinase</keyword>
<comment type="caution">
    <text evidence="17">The sequence shown here is derived from an EMBL/GenBank/DDBJ whole genome shotgun (WGS) entry which is preliminary data.</text>
</comment>
<dbReference type="UniPathway" id="UPA00109">
    <property type="reaction ID" value="UER00185"/>
</dbReference>
<dbReference type="HAMAP" id="MF_00145">
    <property type="entry name" value="Phosphoglyc_kinase"/>
    <property type="match status" value="1"/>
</dbReference>
<dbReference type="GO" id="GO:0043531">
    <property type="term" value="F:ADP binding"/>
    <property type="evidence" value="ECO:0007669"/>
    <property type="project" value="TreeGrafter"/>
</dbReference>
<evidence type="ECO:0000256" key="12">
    <source>
        <dbReference type="ARBA" id="ARBA00023152"/>
    </source>
</evidence>
<dbReference type="EMBL" id="PEZF01000164">
    <property type="protein sequence ID" value="PIS16263.1"/>
    <property type="molecule type" value="Genomic_DNA"/>
</dbReference>
<gene>
    <name evidence="13 17" type="primary">pgk</name>
    <name evidence="17" type="ORF">COT61_04830</name>
</gene>
<dbReference type="PRINTS" id="PR00477">
    <property type="entry name" value="PHGLYCKINASE"/>
</dbReference>
<comment type="pathway">
    <text evidence="2 13">Carbohydrate degradation; glycolysis; pyruvate from D-glyceraldehyde 3-phosphate: step 2/5.</text>
</comment>
<dbReference type="InterPro" id="IPR036043">
    <property type="entry name" value="Phosphoglycerate_kinase_sf"/>
</dbReference>
<feature type="binding site" evidence="13">
    <location>
        <begin position="344"/>
        <end position="347"/>
    </location>
    <ligand>
        <name>ATP</name>
        <dbReference type="ChEBI" id="CHEBI:30616"/>
    </ligand>
</feature>
<evidence type="ECO:0000256" key="6">
    <source>
        <dbReference type="ARBA" id="ARBA00016471"/>
    </source>
</evidence>
<dbReference type="Proteomes" id="UP000229080">
    <property type="component" value="Unassembled WGS sequence"/>
</dbReference>
<dbReference type="InterPro" id="IPR015824">
    <property type="entry name" value="Phosphoglycerate_kinase_N"/>
</dbReference>
<feature type="binding site" evidence="13 15">
    <location>
        <position position="200"/>
    </location>
    <ligand>
        <name>ATP</name>
        <dbReference type="ChEBI" id="CHEBI:30616"/>
    </ligand>
</feature>
<dbReference type="GO" id="GO:0004618">
    <property type="term" value="F:phosphoglycerate kinase activity"/>
    <property type="evidence" value="ECO:0007669"/>
    <property type="project" value="UniProtKB-UniRule"/>
</dbReference>
<feature type="binding site" evidence="14">
    <location>
        <position position="150"/>
    </location>
    <ligand>
        <name>(2R)-3-phosphoglycerate</name>
        <dbReference type="ChEBI" id="CHEBI:58272"/>
    </ligand>
</feature>
<comment type="subcellular location">
    <subcellularLocation>
        <location evidence="13">Cytoplasm</location>
    </subcellularLocation>
</comment>
<dbReference type="FunFam" id="3.40.50.1260:FF:000006">
    <property type="entry name" value="Phosphoglycerate kinase"/>
    <property type="match status" value="1"/>
</dbReference>
<keyword evidence="7 13" id="KW-0963">Cytoplasm</keyword>
<dbReference type="InterPro" id="IPR001576">
    <property type="entry name" value="Phosphoglycerate_kinase"/>
</dbReference>
<evidence type="ECO:0000256" key="2">
    <source>
        <dbReference type="ARBA" id="ARBA00004838"/>
    </source>
</evidence>
<accession>A0A2H0WUD0</accession>
<evidence type="ECO:0000256" key="9">
    <source>
        <dbReference type="ARBA" id="ARBA00022741"/>
    </source>
</evidence>
<dbReference type="EC" id="2.7.2.3" evidence="5 13"/>
<evidence type="ECO:0000256" key="1">
    <source>
        <dbReference type="ARBA" id="ARBA00000642"/>
    </source>
</evidence>
<comment type="catalytic activity">
    <reaction evidence="1 13 16">
        <text>(2R)-3-phosphoglycerate + ATP = (2R)-3-phospho-glyceroyl phosphate + ADP</text>
        <dbReference type="Rhea" id="RHEA:14801"/>
        <dbReference type="ChEBI" id="CHEBI:30616"/>
        <dbReference type="ChEBI" id="CHEBI:57604"/>
        <dbReference type="ChEBI" id="CHEBI:58272"/>
        <dbReference type="ChEBI" id="CHEBI:456216"/>
        <dbReference type="EC" id="2.7.2.3"/>
    </reaction>
</comment>
<feature type="binding site" evidence="13 15">
    <location>
        <position position="318"/>
    </location>
    <ligand>
        <name>ATP</name>
        <dbReference type="ChEBI" id="CHEBI:30616"/>
    </ligand>
</feature>
<keyword evidence="11 13" id="KW-0067">ATP-binding</keyword>
<organism evidence="17 18">
    <name type="scientific">Candidatus Portnoybacteria bacterium CG09_land_8_20_14_0_10_44_13</name>
    <dbReference type="NCBI Taxonomy" id="1974811"/>
    <lineage>
        <taxon>Bacteria</taxon>
        <taxon>Candidatus Portnoyibacteriota</taxon>
    </lineage>
</organism>
<evidence type="ECO:0000313" key="18">
    <source>
        <dbReference type="Proteomes" id="UP000229080"/>
    </source>
</evidence>
<dbReference type="Pfam" id="PF00162">
    <property type="entry name" value="PGK"/>
    <property type="match status" value="1"/>
</dbReference>
<evidence type="ECO:0000256" key="16">
    <source>
        <dbReference type="RuleBase" id="RU000532"/>
    </source>
</evidence>
<feature type="binding site" evidence="13 14">
    <location>
        <begin position="19"/>
        <end position="21"/>
    </location>
    <ligand>
        <name>substrate</name>
    </ligand>
</feature>
<sequence>MKSIRDINVSNKRVLVRVDFNVTLDKQGNIVDDFRIKAILPTIEYLIENHAKVILMSHLGKPDGQVVEGLRLDPVREKLAQYLNLPIIKTQDCIGEAIVEQVLKLLPGEVLLLENLRFHKEEEANDNKFAGELARLGEVYVNDAFAVSHRKHASVVAIVKHLPAYAGLISEKEIRILSEVLEDPPRPLAVIIGGAKISTKIKLIKRFLGFADNILLGGALANTVLRAQGMAIGKSLIEEEMVGEVKSLRLTDTKLHIPVDTVVSADKTGKGKMGVAPVGKIGGDELILDIGPETEKLFGEVIKSAKTVIWNGPMGLFEVEQFEHGTDAVARAIISCSCRSVVGGGETTAFLAKHGWVDKFFHVSTGGGAMLEFLAGEKLPGIEALK</sequence>
<dbReference type="PIRSF" id="PIRSF000724">
    <property type="entry name" value="Pgk"/>
    <property type="match status" value="1"/>
</dbReference>
<name>A0A2H0WUD0_9BACT</name>
<dbReference type="GO" id="GO:0006096">
    <property type="term" value="P:glycolytic process"/>
    <property type="evidence" value="ECO:0007669"/>
    <property type="project" value="UniProtKB-UniRule"/>
</dbReference>
<evidence type="ECO:0000256" key="14">
    <source>
        <dbReference type="PIRSR" id="PIRSR000724-1"/>
    </source>
</evidence>
<evidence type="ECO:0000313" key="17">
    <source>
        <dbReference type="EMBL" id="PIS16263.1"/>
    </source>
</evidence>
<comment type="subunit">
    <text evidence="4 13">Monomer.</text>
</comment>
<evidence type="ECO:0000256" key="10">
    <source>
        <dbReference type="ARBA" id="ARBA00022777"/>
    </source>
</evidence>
<keyword evidence="8 13" id="KW-0808">Transferase</keyword>
<evidence type="ECO:0000256" key="3">
    <source>
        <dbReference type="ARBA" id="ARBA00008982"/>
    </source>
</evidence>
<dbReference type="GO" id="GO:0005829">
    <property type="term" value="C:cytosol"/>
    <property type="evidence" value="ECO:0007669"/>
    <property type="project" value="TreeGrafter"/>
</dbReference>